<dbReference type="PANTHER" id="PTHR36166:SF1">
    <property type="entry name" value="SRPBCC DOMAIN-CONTAINING PROTEIN"/>
    <property type="match status" value="1"/>
</dbReference>
<dbReference type="GeneID" id="37117364"/>
<reference evidence="1 2" key="1">
    <citation type="submission" date="2016-12" db="EMBL/GenBank/DDBJ databases">
        <title>The genomes of Aspergillus section Nigri reveals drivers in fungal speciation.</title>
        <authorList>
            <consortium name="DOE Joint Genome Institute"/>
            <person name="Vesth T.C."/>
            <person name="Nybo J."/>
            <person name="Theobald S."/>
            <person name="Brandl J."/>
            <person name="Frisvad J.C."/>
            <person name="Nielsen K.F."/>
            <person name="Lyhne E.K."/>
            <person name="Kogle M.E."/>
            <person name="Kuo A."/>
            <person name="Riley R."/>
            <person name="Clum A."/>
            <person name="Nolan M."/>
            <person name="Lipzen A."/>
            <person name="Salamov A."/>
            <person name="Henrissat B."/>
            <person name="Wiebenga A."/>
            <person name="De Vries R.P."/>
            <person name="Grigoriev I.V."/>
            <person name="Mortensen U.H."/>
            <person name="Andersen M.R."/>
            <person name="Baker S.E."/>
        </authorList>
    </citation>
    <scope>NUCLEOTIDE SEQUENCE [LARGE SCALE GENOMIC DNA]</scope>
    <source>
        <strain evidence="1 2">CBS 115572</strain>
    </source>
</reference>
<accession>A0A317VF04</accession>
<dbReference type="EMBL" id="MSFK01000035">
    <property type="protein sequence ID" value="PWY71781.1"/>
    <property type="molecule type" value="Genomic_DNA"/>
</dbReference>
<dbReference type="Proteomes" id="UP000246702">
    <property type="component" value="Unassembled WGS sequence"/>
</dbReference>
<proteinExistence type="predicted"/>
<dbReference type="STRING" id="1450535.A0A317VF04"/>
<dbReference type="Pfam" id="PF10604">
    <property type="entry name" value="Polyketide_cyc2"/>
    <property type="match status" value="1"/>
</dbReference>
<dbReference type="PANTHER" id="PTHR36166">
    <property type="entry name" value="CHROMOSOME 9, WHOLE GENOME SHOTGUN SEQUENCE"/>
    <property type="match status" value="1"/>
</dbReference>
<comment type="caution">
    <text evidence="1">The sequence shown here is derived from an EMBL/GenBank/DDBJ whole genome shotgun (WGS) entry which is preliminary data.</text>
</comment>
<dbReference type="InterPro" id="IPR023393">
    <property type="entry name" value="START-like_dom_sf"/>
</dbReference>
<dbReference type="OrthoDB" id="509124at2759"/>
<dbReference type="CDD" id="cd07822">
    <property type="entry name" value="SRPBCC_4"/>
    <property type="match status" value="1"/>
</dbReference>
<evidence type="ECO:0000313" key="1">
    <source>
        <dbReference type="EMBL" id="PWY71781.1"/>
    </source>
</evidence>
<dbReference type="Gene3D" id="3.30.530.20">
    <property type="match status" value="1"/>
</dbReference>
<dbReference type="AlphaFoldDB" id="A0A317VF04"/>
<protein>
    <submittedName>
        <fullName evidence="1">Uncharacterized protein</fullName>
    </submittedName>
</protein>
<dbReference type="SUPFAM" id="SSF55961">
    <property type="entry name" value="Bet v1-like"/>
    <property type="match status" value="1"/>
</dbReference>
<name>A0A317VF04_9EURO</name>
<dbReference type="InterPro" id="IPR019587">
    <property type="entry name" value="Polyketide_cyclase/dehydratase"/>
</dbReference>
<dbReference type="RefSeq" id="XP_025463017.1">
    <property type="nucleotide sequence ID" value="XM_025615221.1"/>
</dbReference>
<gene>
    <name evidence="1" type="ORF">BO94DRAFT_578646</name>
</gene>
<sequence>MPAITTTVEIAAPPSTVRAKFLDFASIPSYTPTGFIRSIVPADNKPPTTLQPGDKLTCIVGYGKMTFTPVVRQNTPSLFSWIGSLPGVFTGEHRFVFEEIPNQPGRTRLVHEERFSGMLGFLMGGNLMANAAGWNENTRSGFESFNRDFKLWVEGK</sequence>
<evidence type="ECO:0000313" key="2">
    <source>
        <dbReference type="Proteomes" id="UP000246702"/>
    </source>
</evidence>
<organism evidence="1 2">
    <name type="scientific">Aspergillus sclerotioniger CBS 115572</name>
    <dbReference type="NCBI Taxonomy" id="1450535"/>
    <lineage>
        <taxon>Eukaryota</taxon>
        <taxon>Fungi</taxon>
        <taxon>Dikarya</taxon>
        <taxon>Ascomycota</taxon>
        <taxon>Pezizomycotina</taxon>
        <taxon>Eurotiomycetes</taxon>
        <taxon>Eurotiomycetidae</taxon>
        <taxon>Eurotiales</taxon>
        <taxon>Aspergillaceae</taxon>
        <taxon>Aspergillus</taxon>
        <taxon>Aspergillus subgen. Circumdati</taxon>
    </lineage>
</organism>
<keyword evidence="2" id="KW-1185">Reference proteome</keyword>